<proteinExistence type="predicted"/>
<feature type="region of interest" description="Disordered" evidence="1">
    <location>
        <begin position="780"/>
        <end position="799"/>
    </location>
</feature>
<dbReference type="Proteomes" id="UP001358417">
    <property type="component" value="Unassembled WGS sequence"/>
</dbReference>
<gene>
    <name evidence="2" type="ORF">LTR84_012397</name>
</gene>
<organism evidence="2 3">
    <name type="scientific">Exophiala bonariae</name>
    <dbReference type="NCBI Taxonomy" id="1690606"/>
    <lineage>
        <taxon>Eukaryota</taxon>
        <taxon>Fungi</taxon>
        <taxon>Dikarya</taxon>
        <taxon>Ascomycota</taxon>
        <taxon>Pezizomycotina</taxon>
        <taxon>Eurotiomycetes</taxon>
        <taxon>Chaetothyriomycetidae</taxon>
        <taxon>Chaetothyriales</taxon>
        <taxon>Herpotrichiellaceae</taxon>
        <taxon>Exophiala</taxon>
    </lineage>
</organism>
<accession>A0AAV9MUF0</accession>
<feature type="region of interest" description="Disordered" evidence="1">
    <location>
        <begin position="633"/>
        <end position="691"/>
    </location>
</feature>
<evidence type="ECO:0000313" key="3">
    <source>
        <dbReference type="Proteomes" id="UP001358417"/>
    </source>
</evidence>
<dbReference type="RefSeq" id="XP_064699787.1">
    <property type="nucleotide sequence ID" value="XM_064855920.1"/>
</dbReference>
<feature type="compositionally biased region" description="Acidic residues" evidence="1">
    <location>
        <begin position="1114"/>
        <end position="1124"/>
    </location>
</feature>
<dbReference type="EMBL" id="JAVRRD010000070">
    <property type="protein sequence ID" value="KAK5042895.1"/>
    <property type="molecule type" value="Genomic_DNA"/>
</dbReference>
<evidence type="ECO:0000313" key="2">
    <source>
        <dbReference type="EMBL" id="KAK5042895.1"/>
    </source>
</evidence>
<dbReference type="AlphaFoldDB" id="A0AAV9MUF0"/>
<feature type="compositionally biased region" description="Acidic residues" evidence="1">
    <location>
        <begin position="1024"/>
        <end position="1043"/>
    </location>
</feature>
<name>A0AAV9MUF0_9EURO</name>
<evidence type="ECO:0000256" key="1">
    <source>
        <dbReference type="SAM" id="MobiDB-lite"/>
    </source>
</evidence>
<feature type="compositionally biased region" description="Acidic residues" evidence="1">
    <location>
        <begin position="1051"/>
        <end position="1074"/>
    </location>
</feature>
<reference evidence="2 3" key="1">
    <citation type="submission" date="2023-08" db="EMBL/GenBank/DDBJ databases">
        <title>Black Yeasts Isolated from many extreme environments.</title>
        <authorList>
            <person name="Coleine C."/>
            <person name="Stajich J.E."/>
            <person name="Selbmann L."/>
        </authorList>
    </citation>
    <scope>NUCLEOTIDE SEQUENCE [LARGE SCALE GENOMIC DNA]</scope>
    <source>
        <strain evidence="2 3">CCFEE 5792</strain>
    </source>
</reference>
<feature type="region of interest" description="Disordered" evidence="1">
    <location>
        <begin position="1"/>
        <end position="49"/>
    </location>
</feature>
<keyword evidence="3" id="KW-1185">Reference proteome</keyword>
<sequence>MANNSPVIHPSDGWRVPAQEDQDLQRAVQRSLEENHVQTSPRQPRFETSPGQDYYLVLSLNNQFAPLEDPEGDTAIYIGPPPRDQSQSDKEYAQICAHFDRVHIVQSANLRLMGDNSKFIKMLGPMSIRAERVIRKTGVLVMPEAKRGSKFKYYINLQPPAYEDEAIILTTELSCTKGVLTWHLAMQKYNLSLLTVLGHDDFITVVPSIDTKDNSAGKEADIVIDERAYPTNGNPGPSAIGSNIPKPAKNSPIGAEYSPLRHRSAIERVLQAIQGNDPKLDSAPKVWTYFAVARYFGCAHHERVSGWITAWLCTQNNANFIQCNPEVVYRIAMGIESAELIRDAFSILVGERALIDAYGEYNPKILNPLKASVHGRKLDLLDEDERNRIDHAASSLVSRVRELVCGVCRDMDWLRESPDYAKLEALRGSNDEETEIFSGALEGVREYIRSRIYYVLCQNQLKHDLEQDTFSMSSFRAGVGENYITTYNSLNQPMRMFTKTFWSALQRTDFNVFTHNTTPEGTTGDSSSTRYFEALKDLYQHDQLNGIKTISRKSLDRKFAAVNRILYEHAARAGCQDKEGASTTITFSNGLSRALPSKSILNASAGIDLQRAPPHVVSPLNPESINLSSLAISGHSKHGSDEAGPSTQVPSSPFKRRKTSTGGDTNRVPWHNSTVEDFSETAPPAESTDTVLDGARSNADALRGSMLALPVRPKLLSIVNPIQEGVKRQLLDLEADRSGSAISASTKESLKAAVKPRTGTTVGADFGFRYPTDTDKIPAPVFEPDTELPKVPTTDPVLRTTPDELDFLVDIDNSQPSTWPRAQQRGHNPFKPSPPPVTIISATLLLEAAGRSIGKICSSILHPPHLFHGENILPSNLFDTLLCLSEDEFKYLPLWAGGNDDGTGGVYDDNPVPNLDDASQFVEGFGPGRIHRPYNAPSVSDAGTMSNDGDAFHYVDSSQALSTVGKASKRATDGTQTVMSLSSAASEAVGSDAASVVFVPSADAAADAEIETVMGESGMNDNGNDIDLDDDEGNSSDTDTDMEVEVHDRSDDDDGEDFDDTAGVDDFDDGDDDFPVVRHGAGLRHAQDKDGINGNGEGSSKGKEKAAPDSFMNGDDDFDDFELL</sequence>
<dbReference type="GeneID" id="89980543"/>
<protein>
    <submittedName>
        <fullName evidence="2">Uncharacterized protein</fullName>
    </submittedName>
</protein>
<comment type="caution">
    <text evidence="2">The sequence shown here is derived from an EMBL/GenBank/DDBJ whole genome shotgun (WGS) entry which is preliminary data.</text>
</comment>
<feature type="region of interest" description="Disordered" evidence="1">
    <location>
        <begin position="1014"/>
        <end position="1124"/>
    </location>
</feature>